<sequence>MPLIAKITHSVQKRMRRVLQVSPRRSDDQAPQAQIPAASPPSPTPEREAEVLPTSISSINSITVDVREVEAVSQYATTGPAPPNIPRLPVEVYERIIDFCAFACFMLADQRMLHACALTSRDWLPRSRLHLYDYIDLRTQEQFARFLETVQGTPVLGTFVYRMDLGPKQQELHNNEVVDSIKFGSQYKAKPRPSTSWILQVPIRLLPLLPVVRWIQFRWVPTLPPNAAMLLSRFKSSRSVTSLSLLDCEFATCQDFARFLSSFPFATDLILHGIKIANDKHLAVHQQYLRSLPTLKILNIRGISDPVAMESLTSWPAHRSLTRLVYTGTHVAMLSSLDKILDGSARSLRTCTIVADLVAGRTFNSVHATKFGTFDRLDLSQASCLTHLMLGITLTEDMNHCLDDIRLPSSIQCVWLAFTFPYRSRAIGSLDLALSLPWDKVDTDWSDAKYSSFKKMWILMHVYELDGEERERLRKGMETKLTKLKSRVTVMVNYRTRQNSTTPMLWI</sequence>
<evidence type="ECO:0000313" key="2">
    <source>
        <dbReference type="EMBL" id="KAH8094527.1"/>
    </source>
</evidence>
<accession>A0A8K0ULI9</accession>
<dbReference type="AlphaFoldDB" id="A0A8K0ULI9"/>
<protein>
    <recommendedName>
        <fullName evidence="4">F-box domain-containing protein</fullName>
    </recommendedName>
</protein>
<gene>
    <name evidence="2" type="ORF">BXZ70DRAFT_362628</name>
</gene>
<feature type="region of interest" description="Disordered" evidence="1">
    <location>
        <begin position="19"/>
        <end position="48"/>
    </location>
</feature>
<evidence type="ECO:0008006" key="4">
    <source>
        <dbReference type="Google" id="ProtNLM"/>
    </source>
</evidence>
<dbReference type="EMBL" id="JAEVFJ010000026">
    <property type="protein sequence ID" value="KAH8094527.1"/>
    <property type="molecule type" value="Genomic_DNA"/>
</dbReference>
<evidence type="ECO:0000313" key="3">
    <source>
        <dbReference type="Proteomes" id="UP000813824"/>
    </source>
</evidence>
<reference evidence="2" key="1">
    <citation type="journal article" date="2021" name="New Phytol.">
        <title>Evolutionary innovations through gain and loss of genes in the ectomycorrhizal Boletales.</title>
        <authorList>
            <person name="Wu G."/>
            <person name="Miyauchi S."/>
            <person name="Morin E."/>
            <person name="Kuo A."/>
            <person name="Drula E."/>
            <person name="Varga T."/>
            <person name="Kohler A."/>
            <person name="Feng B."/>
            <person name="Cao Y."/>
            <person name="Lipzen A."/>
            <person name="Daum C."/>
            <person name="Hundley H."/>
            <person name="Pangilinan J."/>
            <person name="Johnson J."/>
            <person name="Barry K."/>
            <person name="LaButti K."/>
            <person name="Ng V."/>
            <person name="Ahrendt S."/>
            <person name="Min B."/>
            <person name="Choi I.G."/>
            <person name="Park H."/>
            <person name="Plett J.M."/>
            <person name="Magnuson J."/>
            <person name="Spatafora J.W."/>
            <person name="Nagy L.G."/>
            <person name="Henrissat B."/>
            <person name="Grigoriev I.V."/>
            <person name="Yang Z.L."/>
            <person name="Xu J."/>
            <person name="Martin F.M."/>
        </authorList>
    </citation>
    <scope>NUCLEOTIDE SEQUENCE</scope>
    <source>
        <strain evidence="2">KKN 215</strain>
    </source>
</reference>
<name>A0A8K0ULI9_9AGAR</name>
<keyword evidence="3" id="KW-1185">Reference proteome</keyword>
<comment type="caution">
    <text evidence="2">The sequence shown here is derived from an EMBL/GenBank/DDBJ whole genome shotgun (WGS) entry which is preliminary data.</text>
</comment>
<dbReference type="OrthoDB" id="2788229at2759"/>
<organism evidence="2 3">
    <name type="scientific">Cristinia sonorae</name>
    <dbReference type="NCBI Taxonomy" id="1940300"/>
    <lineage>
        <taxon>Eukaryota</taxon>
        <taxon>Fungi</taxon>
        <taxon>Dikarya</taxon>
        <taxon>Basidiomycota</taxon>
        <taxon>Agaricomycotina</taxon>
        <taxon>Agaricomycetes</taxon>
        <taxon>Agaricomycetidae</taxon>
        <taxon>Agaricales</taxon>
        <taxon>Pleurotineae</taxon>
        <taxon>Stephanosporaceae</taxon>
        <taxon>Cristinia</taxon>
    </lineage>
</organism>
<evidence type="ECO:0000256" key="1">
    <source>
        <dbReference type="SAM" id="MobiDB-lite"/>
    </source>
</evidence>
<proteinExistence type="predicted"/>
<dbReference type="Proteomes" id="UP000813824">
    <property type="component" value="Unassembled WGS sequence"/>
</dbReference>